<keyword evidence="10" id="KW-1185">Reference proteome</keyword>
<proteinExistence type="inferred from homology"/>
<organism evidence="9 10">
    <name type="scientific">Xylanibacter caecicola</name>
    <dbReference type="NCBI Taxonomy" id="2736294"/>
    <lineage>
        <taxon>Bacteria</taxon>
        <taxon>Pseudomonadati</taxon>
        <taxon>Bacteroidota</taxon>
        <taxon>Bacteroidia</taxon>
        <taxon>Bacteroidales</taxon>
        <taxon>Prevotellaceae</taxon>
        <taxon>Xylanibacter</taxon>
    </lineage>
</organism>
<keyword evidence="3" id="KW-0808">Transferase</keyword>
<dbReference type="Pfam" id="PF03734">
    <property type="entry name" value="YkuD"/>
    <property type="match status" value="1"/>
</dbReference>
<evidence type="ECO:0000256" key="1">
    <source>
        <dbReference type="ARBA" id="ARBA00004752"/>
    </source>
</evidence>
<evidence type="ECO:0000256" key="6">
    <source>
        <dbReference type="ARBA" id="ARBA00023316"/>
    </source>
</evidence>
<dbReference type="PROSITE" id="PS52029">
    <property type="entry name" value="LD_TPASE"/>
    <property type="match status" value="1"/>
</dbReference>
<comment type="caution">
    <text evidence="9">The sequence shown here is derived from an EMBL/GenBank/DDBJ whole genome shotgun (WGS) entry which is preliminary data.</text>
</comment>
<dbReference type="InterPro" id="IPR045380">
    <property type="entry name" value="LD_TPept_scaffold_dom"/>
</dbReference>
<dbReference type="InterPro" id="IPR005490">
    <property type="entry name" value="LD_TPept_cat_dom"/>
</dbReference>
<keyword evidence="4 7" id="KW-0133">Cell shape</keyword>
<feature type="active site" description="Proton donor/acceptor" evidence="7">
    <location>
        <position position="390"/>
    </location>
</feature>
<evidence type="ECO:0000256" key="5">
    <source>
        <dbReference type="ARBA" id="ARBA00022984"/>
    </source>
</evidence>
<dbReference type="InterPro" id="IPR038063">
    <property type="entry name" value="Transpep_catalytic_dom"/>
</dbReference>
<name>A0ABX2B323_9BACT</name>
<evidence type="ECO:0000259" key="8">
    <source>
        <dbReference type="PROSITE" id="PS52029"/>
    </source>
</evidence>
<dbReference type="Pfam" id="PF20142">
    <property type="entry name" value="Scaffold"/>
    <property type="match status" value="1"/>
</dbReference>
<feature type="active site" description="Nucleophile" evidence="7">
    <location>
        <position position="409"/>
    </location>
</feature>
<sequence length="506" mass="57382">MSRFAYFLIFLSACFSSCKIGDDNPNKDITVEAFSGFKDNRLFIDSDSIRAYIADMMRADGQSLPSDRFVRKYYGGDKPFMWISYGGITASADTLLEYLADVDKSGINPRLFRAEQIVADLETVRTLDVDGVSRPINRILARLEYNLTRSYLRYVSCQHFGFLNPNMLYNRLDTLSNDSAGLKWKRLCDLRVKRPDSAFCARSLACIDTDSMGIYISGLLPKGELYGMLVNHLNDGSLTTAERMKTLCNIERCRWRLAVMPDDTRKHVSVNIPSYSLRAVDGDSVLSMRVCCGAKKTKTPLLSSSLMRMDVNPQWIVPKSIAVGYVGRTGYMYSQGMFVYDKKLGKLPPEEASYSKITQGEQYIVQEGGPKNSLGRIIFRFENNFSVFLHDTSAPWLFKSAMRAVSHGCVRVERPYDLAVFMLSDKNSSLAERIKYTMSLDPDDKSGGKPVIDRKKKINNVRIDPQIPLFITYYTVYYGSGGRLVSYEDIYGFDDVTAEQLRPYIR</sequence>
<dbReference type="SUPFAM" id="SSF141523">
    <property type="entry name" value="L,D-transpeptidase catalytic domain-like"/>
    <property type="match status" value="1"/>
</dbReference>
<accession>A0ABX2B323</accession>
<evidence type="ECO:0000256" key="2">
    <source>
        <dbReference type="ARBA" id="ARBA00005992"/>
    </source>
</evidence>
<dbReference type="Proteomes" id="UP000820977">
    <property type="component" value="Unassembled WGS sequence"/>
</dbReference>
<dbReference type="InterPro" id="IPR052905">
    <property type="entry name" value="LD-transpeptidase_YkuD-like"/>
</dbReference>
<dbReference type="RefSeq" id="WP_172345141.1">
    <property type="nucleotide sequence ID" value="NZ_CASYYZ010000018.1"/>
</dbReference>
<comment type="similarity">
    <text evidence="2">Belongs to the YkuD family.</text>
</comment>
<evidence type="ECO:0000313" key="10">
    <source>
        <dbReference type="Proteomes" id="UP000820977"/>
    </source>
</evidence>
<protein>
    <submittedName>
        <fullName evidence="9">L,D-transpeptidase family protein</fullName>
    </submittedName>
</protein>
<keyword evidence="6 7" id="KW-0961">Cell wall biogenesis/degradation</keyword>
<dbReference type="Gene3D" id="2.40.440.10">
    <property type="entry name" value="L,D-transpeptidase catalytic domain-like"/>
    <property type="match status" value="1"/>
</dbReference>
<keyword evidence="5 7" id="KW-0573">Peptidoglycan synthesis</keyword>
<gene>
    <name evidence="9" type="ORF">HPS54_09155</name>
</gene>
<comment type="pathway">
    <text evidence="1 7">Cell wall biogenesis; peptidoglycan biosynthesis.</text>
</comment>
<evidence type="ECO:0000256" key="4">
    <source>
        <dbReference type="ARBA" id="ARBA00022960"/>
    </source>
</evidence>
<evidence type="ECO:0000256" key="7">
    <source>
        <dbReference type="PROSITE-ProRule" id="PRU01373"/>
    </source>
</evidence>
<evidence type="ECO:0000313" key="9">
    <source>
        <dbReference type="EMBL" id="NPE25678.1"/>
    </source>
</evidence>
<dbReference type="CDD" id="cd16913">
    <property type="entry name" value="YkuD_like"/>
    <property type="match status" value="1"/>
</dbReference>
<reference evidence="9 10" key="1">
    <citation type="submission" date="2020-05" db="EMBL/GenBank/DDBJ databases">
        <title>Distinct polysaccharide utilization as determinants for interspecies competition between intestinal Prevotella spp.</title>
        <authorList>
            <person name="Galvez E.J.C."/>
            <person name="Iljazovic A."/>
            <person name="Strowig T."/>
        </authorList>
    </citation>
    <scope>NUCLEOTIDE SEQUENCE [LARGE SCALE GENOMIC DNA]</scope>
    <source>
        <strain evidence="9 10">PCHR</strain>
    </source>
</reference>
<feature type="domain" description="L,D-TPase catalytic" evidence="8">
    <location>
        <begin position="266"/>
        <end position="437"/>
    </location>
</feature>
<evidence type="ECO:0000256" key="3">
    <source>
        <dbReference type="ARBA" id="ARBA00022679"/>
    </source>
</evidence>
<dbReference type="PANTHER" id="PTHR41533">
    <property type="entry name" value="L,D-TRANSPEPTIDASE HI_1667-RELATED"/>
    <property type="match status" value="1"/>
</dbReference>
<dbReference type="EMBL" id="JABKKJ010000015">
    <property type="protein sequence ID" value="NPE25678.1"/>
    <property type="molecule type" value="Genomic_DNA"/>
</dbReference>
<dbReference type="PANTHER" id="PTHR41533:SF2">
    <property type="entry name" value="BLR7131 PROTEIN"/>
    <property type="match status" value="1"/>
</dbReference>